<dbReference type="AlphaFoldDB" id="A0A5R8MHN8"/>
<dbReference type="InterPro" id="IPR016181">
    <property type="entry name" value="Acyl_CoA_acyltransferase"/>
</dbReference>
<reference evidence="2 3" key="1">
    <citation type="journal article" date="2007" name="Int. J. Syst. Evol. Microbiol.">
        <title>Halomonas saccharevitans sp. nov., Halomonas arcis sp. nov. and Halomonas subterranea sp. nov., halophilic bacteria isolated from hypersaline environments of China.</title>
        <authorList>
            <person name="Xu X.W."/>
            <person name="Wu Y.H."/>
            <person name="Zhou Z."/>
            <person name="Wang C.S."/>
            <person name="Zhou Y.G."/>
            <person name="Zhang H.B."/>
            <person name="Wang Y."/>
            <person name="Wu M."/>
        </authorList>
    </citation>
    <scope>NUCLEOTIDE SEQUENCE [LARGE SCALE GENOMIC DNA]</scope>
    <source>
        <strain evidence="2 3">TBZ3</strain>
    </source>
</reference>
<dbReference type="PROSITE" id="PS51186">
    <property type="entry name" value="GNAT"/>
    <property type="match status" value="1"/>
</dbReference>
<proteinExistence type="predicted"/>
<feature type="domain" description="N-acetyltransferase" evidence="1">
    <location>
        <begin position="1"/>
        <end position="156"/>
    </location>
</feature>
<evidence type="ECO:0000313" key="2">
    <source>
        <dbReference type="EMBL" id="TLF50748.1"/>
    </source>
</evidence>
<dbReference type="RefSeq" id="WP_138181152.1">
    <property type="nucleotide sequence ID" value="NZ_VBUI01000011.1"/>
</dbReference>
<keyword evidence="3" id="KW-1185">Reference proteome</keyword>
<dbReference type="CDD" id="cd04301">
    <property type="entry name" value="NAT_SF"/>
    <property type="match status" value="1"/>
</dbReference>
<dbReference type="Gene3D" id="3.40.630.30">
    <property type="match status" value="1"/>
</dbReference>
<evidence type="ECO:0000259" key="1">
    <source>
        <dbReference type="PROSITE" id="PS51186"/>
    </source>
</evidence>
<dbReference type="Pfam" id="PF13508">
    <property type="entry name" value="Acetyltransf_7"/>
    <property type="match status" value="1"/>
</dbReference>
<dbReference type="InterPro" id="IPR000182">
    <property type="entry name" value="GNAT_dom"/>
</dbReference>
<dbReference type="OrthoDB" id="9797178at2"/>
<dbReference type="GO" id="GO:0016747">
    <property type="term" value="F:acyltransferase activity, transferring groups other than amino-acyl groups"/>
    <property type="evidence" value="ECO:0007669"/>
    <property type="project" value="InterPro"/>
</dbReference>
<sequence length="179" mass="19586">MEFSKRVKGHEQELVELFTATFTASKGVAEGTLIGDLVRQQLVSTPASDLYVFIAESDGMVVGGAIFSRLTYDQDDRTVFVLGPVSVATERQGQGIGRQLLTYGLQVLRAAGVDIAVTYGDPNYYARVGFMPISEAFVPAPFTLQHPEGWLAQSLTETEMSPLRGTARCIEAFNDPVFW</sequence>
<name>A0A5R8MHN8_9GAMM</name>
<dbReference type="SUPFAM" id="SSF55729">
    <property type="entry name" value="Acyl-CoA N-acyltransferases (Nat)"/>
    <property type="match status" value="1"/>
</dbReference>
<organism evidence="2 3">
    <name type="scientific">Halomonas urmiana</name>
    <dbReference type="NCBI Taxonomy" id="490901"/>
    <lineage>
        <taxon>Bacteria</taxon>
        <taxon>Pseudomonadati</taxon>
        <taxon>Pseudomonadota</taxon>
        <taxon>Gammaproteobacteria</taxon>
        <taxon>Oceanospirillales</taxon>
        <taxon>Halomonadaceae</taxon>
        <taxon>Halomonas</taxon>
    </lineage>
</organism>
<evidence type="ECO:0000313" key="3">
    <source>
        <dbReference type="Proteomes" id="UP000306973"/>
    </source>
</evidence>
<dbReference type="EMBL" id="VBUI01000011">
    <property type="protein sequence ID" value="TLF50748.1"/>
    <property type="molecule type" value="Genomic_DNA"/>
</dbReference>
<protein>
    <submittedName>
        <fullName evidence="2">N-acetyltransferase</fullName>
    </submittedName>
</protein>
<comment type="caution">
    <text evidence="2">The sequence shown here is derived from an EMBL/GenBank/DDBJ whole genome shotgun (WGS) entry which is preliminary data.</text>
</comment>
<gene>
    <name evidence="2" type="ORF">FEI13_08710</name>
</gene>
<keyword evidence="2" id="KW-0808">Transferase</keyword>
<dbReference type="Proteomes" id="UP000306973">
    <property type="component" value="Unassembled WGS sequence"/>
</dbReference>
<accession>A0A5R8MHN8</accession>